<comment type="caution">
    <text evidence="2">The sequence shown here is derived from an EMBL/GenBank/DDBJ whole genome shotgun (WGS) entry which is preliminary data.</text>
</comment>
<dbReference type="Pfam" id="PF04264">
    <property type="entry name" value="YceI"/>
    <property type="match status" value="1"/>
</dbReference>
<organism evidence="2 3">
    <name type="scientific">Taibaiella chishuiensis</name>
    <dbReference type="NCBI Taxonomy" id="1434707"/>
    <lineage>
        <taxon>Bacteria</taxon>
        <taxon>Pseudomonadati</taxon>
        <taxon>Bacteroidota</taxon>
        <taxon>Chitinophagia</taxon>
        <taxon>Chitinophagales</taxon>
        <taxon>Chitinophagaceae</taxon>
        <taxon>Taibaiella</taxon>
    </lineage>
</organism>
<dbReference type="InterPro" id="IPR036761">
    <property type="entry name" value="TTHA0802/YceI-like_sf"/>
</dbReference>
<dbReference type="Gene3D" id="2.40.128.110">
    <property type="entry name" value="Lipid/polyisoprenoid-binding, YceI-like"/>
    <property type="match status" value="1"/>
</dbReference>
<dbReference type="PANTHER" id="PTHR34406:SF1">
    <property type="entry name" value="PROTEIN YCEI"/>
    <property type="match status" value="1"/>
</dbReference>
<gene>
    <name evidence="2" type="ORF">B0I18_105132</name>
</gene>
<reference evidence="2 3" key="1">
    <citation type="submission" date="2018-03" db="EMBL/GenBank/DDBJ databases">
        <title>Genomic Encyclopedia of Type Strains, Phase III (KMG-III): the genomes of soil and plant-associated and newly described type strains.</title>
        <authorList>
            <person name="Whitman W."/>
        </authorList>
    </citation>
    <scope>NUCLEOTIDE SEQUENCE [LARGE SCALE GENOMIC DNA]</scope>
    <source>
        <strain evidence="2 3">CGMCC 1.12700</strain>
    </source>
</reference>
<sequence>MATTKWISDPAHSEVQFKIKHLLISNVTGFFRKFSITMETTGNDFTGAKIKFVAAVNAIDTNNEQRDEHLKTADFFDMVNYPEIIFEGLKMDKIDDGNYKLYGNFIIKDISKAIVLDVEFGGRAEDRFGNTHAGFTLTGKINRRDFGLGPDNPGLGNEIMLQSNLQVVKQV</sequence>
<keyword evidence="3" id="KW-1185">Reference proteome</keyword>
<dbReference type="PANTHER" id="PTHR34406">
    <property type="entry name" value="PROTEIN YCEI"/>
    <property type="match status" value="1"/>
</dbReference>
<evidence type="ECO:0000313" key="3">
    <source>
        <dbReference type="Proteomes" id="UP000240572"/>
    </source>
</evidence>
<dbReference type="SMART" id="SM00867">
    <property type="entry name" value="YceI"/>
    <property type="match status" value="1"/>
</dbReference>
<dbReference type="Proteomes" id="UP000240572">
    <property type="component" value="Unassembled WGS sequence"/>
</dbReference>
<feature type="domain" description="Lipid/polyisoprenoid-binding YceI-like" evidence="1">
    <location>
        <begin position="5"/>
        <end position="168"/>
    </location>
</feature>
<accession>A0A2P8D2Z0</accession>
<dbReference type="EMBL" id="PYGD01000005">
    <property type="protein sequence ID" value="PSK91549.1"/>
    <property type="molecule type" value="Genomic_DNA"/>
</dbReference>
<dbReference type="RefSeq" id="WP_106523448.1">
    <property type="nucleotide sequence ID" value="NZ_PYGD01000005.1"/>
</dbReference>
<dbReference type="AlphaFoldDB" id="A0A2P8D2Z0"/>
<protein>
    <submittedName>
        <fullName evidence="2">Polyisoprenoid-binding protein YceI</fullName>
    </submittedName>
</protein>
<dbReference type="OrthoDB" id="9811006at2"/>
<dbReference type="SUPFAM" id="SSF101874">
    <property type="entry name" value="YceI-like"/>
    <property type="match status" value="1"/>
</dbReference>
<name>A0A2P8D2Z0_9BACT</name>
<proteinExistence type="predicted"/>
<evidence type="ECO:0000259" key="1">
    <source>
        <dbReference type="SMART" id="SM00867"/>
    </source>
</evidence>
<evidence type="ECO:0000313" key="2">
    <source>
        <dbReference type="EMBL" id="PSK91549.1"/>
    </source>
</evidence>
<dbReference type="InterPro" id="IPR007372">
    <property type="entry name" value="Lipid/polyisoprenoid-bd_YceI"/>
</dbReference>